<keyword evidence="17" id="KW-1185">Reference proteome</keyword>
<comment type="catalytic activity">
    <reaction evidence="11">
        <text>[GlcNAc-(1-&gt;4)-Mur2Ac(oyl-L-Ala-gamma-D-Glu-L-Lys-D-Ala-D-Ala)](n)-di-trans,octa-cis-undecaprenyl diphosphate + beta-D-GlcNAc-(1-&gt;4)-Mur2Ac(oyl-L-Ala-gamma-D-Glu-L-Lys-D-Ala-D-Ala)-di-trans,octa-cis-undecaprenyl diphosphate = [GlcNAc-(1-&gt;4)-Mur2Ac(oyl-L-Ala-gamma-D-Glu-L-Lys-D-Ala-D-Ala)](n+1)-di-trans,octa-cis-undecaprenyl diphosphate + di-trans,octa-cis-undecaprenyl diphosphate + H(+)</text>
        <dbReference type="Rhea" id="RHEA:23708"/>
        <dbReference type="Rhea" id="RHEA-COMP:9602"/>
        <dbReference type="Rhea" id="RHEA-COMP:9603"/>
        <dbReference type="ChEBI" id="CHEBI:15378"/>
        <dbReference type="ChEBI" id="CHEBI:58405"/>
        <dbReference type="ChEBI" id="CHEBI:60033"/>
        <dbReference type="ChEBI" id="CHEBI:78435"/>
        <dbReference type="EC" id="2.4.99.28"/>
    </reaction>
</comment>
<dbReference type="EMBL" id="CAKLPY010000002">
    <property type="protein sequence ID" value="CAH0996728.1"/>
    <property type="molecule type" value="Genomic_DNA"/>
</dbReference>
<comment type="similarity">
    <text evidence="2">In the C-terminal section; belongs to the transpeptidase family.</text>
</comment>
<evidence type="ECO:0000256" key="7">
    <source>
        <dbReference type="ARBA" id="ARBA00022679"/>
    </source>
</evidence>
<dbReference type="Pfam" id="PF00912">
    <property type="entry name" value="Transgly"/>
    <property type="match status" value="1"/>
</dbReference>
<reference evidence="16" key="1">
    <citation type="submission" date="2021-12" db="EMBL/GenBank/DDBJ databases">
        <authorList>
            <person name="Rodrigo-Torres L."/>
            <person name="Arahal R. D."/>
            <person name="Lucena T."/>
        </authorList>
    </citation>
    <scope>NUCLEOTIDE SEQUENCE</scope>
    <source>
        <strain evidence="16">CECT 8858</strain>
    </source>
</reference>
<keyword evidence="12" id="KW-0472">Membrane</keyword>
<evidence type="ECO:0000256" key="10">
    <source>
        <dbReference type="ARBA" id="ARBA00044770"/>
    </source>
</evidence>
<dbReference type="InterPro" id="IPR001264">
    <property type="entry name" value="Glyco_trans_51"/>
</dbReference>
<dbReference type="EC" id="2.4.99.28" evidence="10"/>
<dbReference type="InterPro" id="IPR011815">
    <property type="entry name" value="PBP_1c"/>
</dbReference>
<gene>
    <name evidence="16" type="primary">pbpC</name>
    <name evidence="16" type="ORF">EMA8858_02863</name>
</gene>
<protein>
    <recommendedName>
        <fullName evidence="10">peptidoglycan glycosyltransferase</fullName>
        <ecNumber evidence="10">2.4.99.28</ecNumber>
    </recommendedName>
</protein>
<accession>A0ABN8EY12</accession>
<dbReference type="PANTHER" id="PTHR32282:SF15">
    <property type="entry name" value="PENICILLIN-BINDING PROTEIN 1C"/>
    <property type="match status" value="1"/>
</dbReference>
<keyword evidence="12" id="KW-1133">Transmembrane helix</keyword>
<evidence type="ECO:0000256" key="9">
    <source>
        <dbReference type="ARBA" id="ARBA00023268"/>
    </source>
</evidence>
<evidence type="ECO:0000256" key="5">
    <source>
        <dbReference type="ARBA" id="ARBA00022670"/>
    </source>
</evidence>
<evidence type="ECO:0000256" key="3">
    <source>
        <dbReference type="ARBA" id="ARBA00007739"/>
    </source>
</evidence>
<evidence type="ECO:0000256" key="2">
    <source>
        <dbReference type="ARBA" id="ARBA00007090"/>
    </source>
</evidence>
<dbReference type="SUPFAM" id="SSF56601">
    <property type="entry name" value="beta-lactamase/transpeptidase-like"/>
    <property type="match status" value="1"/>
</dbReference>
<evidence type="ECO:0000256" key="4">
    <source>
        <dbReference type="ARBA" id="ARBA00022645"/>
    </source>
</evidence>
<feature type="domain" description="Penicillin-binding protein transpeptidase" evidence="13">
    <location>
        <begin position="313"/>
        <end position="537"/>
    </location>
</feature>
<evidence type="ECO:0000256" key="6">
    <source>
        <dbReference type="ARBA" id="ARBA00022676"/>
    </source>
</evidence>
<comment type="caution">
    <text evidence="16">The sequence shown here is derived from an EMBL/GenBank/DDBJ whole genome shotgun (WGS) entry which is preliminary data.</text>
</comment>
<dbReference type="NCBIfam" id="TIGR02073">
    <property type="entry name" value="PBP_1c"/>
    <property type="match status" value="1"/>
</dbReference>
<dbReference type="InterPro" id="IPR012338">
    <property type="entry name" value="Beta-lactam/transpept-like"/>
</dbReference>
<keyword evidence="8" id="KW-0378">Hydrolase</keyword>
<dbReference type="PANTHER" id="PTHR32282">
    <property type="entry name" value="BINDING PROTEIN TRANSPEPTIDASE, PUTATIVE-RELATED"/>
    <property type="match status" value="1"/>
</dbReference>
<dbReference type="InterPro" id="IPR001460">
    <property type="entry name" value="PCN-bd_Tpept"/>
</dbReference>
<dbReference type="SUPFAM" id="SSF53955">
    <property type="entry name" value="Lysozyme-like"/>
    <property type="match status" value="1"/>
</dbReference>
<keyword evidence="6" id="KW-0328">Glycosyltransferase</keyword>
<keyword evidence="9" id="KW-0511">Multifunctional enzyme</keyword>
<evidence type="ECO:0000256" key="11">
    <source>
        <dbReference type="ARBA" id="ARBA00049902"/>
    </source>
</evidence>
<dbReference type="InterPro" id="IPR050396">
    <property type="entry name" value="Glycosyltr_51/Transpeptidase"/>
</dbReference>
<dbReference type="InterPro" id="IPR036950">
    <property type="entry name" value="PBP_transglycosylase"/>
</dbReference>
<evidence type="ECO:0000256" key="12">
    <source>
        <dbReference type="SAM" id="Phobius"/>
    </source>
</evidence>
<dbReference type="Gene3D" id="3.40.710.10">
    <property type="entry name" value="DD-peptidase/beta-lactamase superfamily"/>
    <property type="match status" value="1"/>
</dbReference>
<organism evidence="16 17">
    <name type="scientific">Emticicia aquatica</name>
    <dbReference type="NCBI Taxonomy" id="1681835"/>
    <lineage>
        <taxon>Bacteria</taxon>
        <taxon>Pseudomonadati</taxon>
        <taxon>Bacteroidota</taxon>
        <taxon>Cytophagia</taxon>
        <taxon>Cytophagales</taxon>
        <taxon>Leadbetterellaceae</taxon>
        <taxon>Emticicia</taxon>
    </lineage>
</organism>
<dbReference type="Pfam" id="PF00905">
    <property type="entry name" value="Transpeptidase"/>
    <property type="match status" value="1"/>
</dbReference>
<dbReference type="InterPro" id="IPR009647">
    <property type="entry name" value="PBP_C"/>
</dbReference>
<keyword evidence="5" id="KW-0645">Protease</keyword>
<name>A0ABN8EY12_9BACT</name>
<evidence type="ECO:0000313" key="17">
    <source>
        <dbReference type="Proteomes" id="UP000837932"/>
    </source>
</evidence>
<comment type="pathway">
    <text evidence="1">Cell wall biogenesis; peptidoglycan biosynthesis.</text>
</comment>
<sequence>MCCIIFMIERIKSKLFSFLKTRWAKTILVFLGVFFLLNFLFPPKINVHYSTIVTDSNGEILHAFLSSDEKWRMFVELKEITPTLRKAILAKEDKYFQYHFGVNPVAICRAVFNNITKKRRTSGASTITMQVVRMLNPEERTYWNKLSEILRAIQLEIFYSKDEILQMYLNLVPYGSNIEGIKSASYLYFQKSPDRLSLAEVTTLVIIPNRPTSLKLGTKNPLIVEERNKRLKTFQAEQLFDNQSINDALREPLLVFRHEAPKNAPHLSLRLKKQFPDEAIIVSSVKKATQAKVEQMVANYVNRTRVMNINNAAVLVINNQTMQVEAYIGSAGFNDNFDGGQVDGVQAVRSPGSALKPILYATAFDKGIITPKNIINDVPTNFNGFEPENFDRKFNGKVSIEFALANSLNIPAVKVVRDLGKSTLIEQLKKADFQTVKKQEKDLGLSIVLGGCGVTLEEMTQLYAAFANEGNWQKVTMLYDKDVKKKPSHTPIISAAASYLITDILAQIKRPDLPNNFDYTYRLPKIAWKTGTSFGRRDAWSIGFNKKYTIGVWVGNFSGEGVPELSGAEIATPLLFQIFNTIDYNTSGEWFHQPNAVVSRQVCAESGDLPSDYCSNKILDYSIKGISHTRKCTHLKKFYVNLSESISYCTQCLPVSGYKEKLYTNLAPELVSFYEQKHILYEKIPTHNPNCTRFFKIANNAPIITNPNNGSEYYISKNDSQQIQLSCQTSNDVKEVYWYLNDRLLQKTLSNKPLFFAPTVGKLKISCTDDKGRSSNIWVIVKEE</sequence>
<feature type="transmembrane region" description="Helical" evidence="12">
    <location>
        <begin position="21"/>
        <end position="41"/>
    </location>
</feature>
<dbReference type="InterPro" id="IPR023346">
    <property type="entry name" value="Lysozyme-like_dom_sf"/>
</dbReference>
<keyword evidence="7" id="KW-0808">Transferase</keyword>
<evidence type="ECO:0000256" key="1">
    <source>
        <dbReference type="ARBA" id="ARBA00004752"/>
    </source>
</evidence>
<evidence type="ECO:0000259" key="15">
    <source>
        <dbReference type="Pfam" id="PF06832"/>
    </source>
</evidence>
<dbReference type="Pfam" id="PF06832">
    <property type="entry name" value="BiPBP_C"/>
    <property type="match status" value="1"/>
</dbReference>
<evidence type="ECO:0000256" key="8">
    <source>
        <dbReference type="ARBA" id="ARBA00022801"/>
    </source>
</evidence>
<evidence type="ECO:0000259" key="14">
    <source>
        <dbReference type="Pfam" id="PF00912"/>
    </source>
</evidence>
<evidence type="ECO:0000259" key="13">
    <source>
        <dbReference type="Pfam" id="PF00905"/>
    </source>
</evidence>
<proteinExistence type="inferred from homology"/>
<evidence type="ECO:0000313" key="16">
    <source>
        <dbReference type="EMBL" id="CAH0996728.1"/>
    </source>
</evidence>
<feature type="domain" description="Penicillin-binding C-terminal" evidence="15">
    <location>
        <begin position="699"/>
        <end position="778"/>
    </location>
</feature>
<dbReference type="Proteomes" id="UP000837932">
    <property type="component" value="Unassembled WGS sequence"/>
</dbReference>
<dbReference type="Gene3D" id="1.10.3810.10">
    <property type="entry name" value="Biosynthetic peptidoglycan transglycosylase-like"/>
    <property type="match status" value="1"/>
</dbReference>
<comment type="similarity">
    <text evidence="3">In the N-terminal section; belongs to the glycosyltransferase 51 family.</text>
</comment>
<feature type="domain" description="Glycosyl transferase family 51" evidence="14">
    <location>
        <begin position="58"/>
        <end position="229"/>
    </location>
</feature>
<keyword evidence="12" id="KW-0812">Transmembrane</keyword>
<keyword evidence="4" id="KW-0121">Carboxypeptidase</keyword>